<dbReference type="STRING" id="930146.SAMN05192533_12441"/>
<name>A0A1H8K4G5_9BACI</name>
<sequence>MGFYFSIIIIILCIVLSLRELFIPDKIKGKKMSVENFFILAIIYATVMIGFGLIYFLLGSEGHPVLIEGEYTKSTSTNAAISTIAKLETCIYFSAVTLFSVGYGDLAPVGVGRFIVVLEALVGYTIPTAFVARTVFDRKME</sequence>
<dbReference type="RefSeq" id="WP_090750236.1">
    <property type="nucleotide sequence ID" value="NZ_FOBW01000024.1"/>
</dbReference>
<dbReference type="Pfam" id="PF07885">
    <property type="entry name" value="Ion_trans_2"/>
    <property type="match status" value="1"/>
</dbReference>
<keyword evidence="3" id="KW-0406">Ion transport</keyword>
<keyword evidence="1" id="KW-1133">Transmembrane helix</keyword>
<keyword evidence="1" id="KW-0472">Membrane</keyword>
<keyword evidence="4" id="KW-1185">Reference proteome</keyword>
<evidence type="ECO:0000313" key="4">
    <source>
        <dbReference type="Proteomes" id="UP000198553"/>
    </source>
</evidence>
<dbReference type="EMBL" id="FOBW01000024">
    <property type="protein sequence ID" value="SEN87715.1"/>
    <property type="molecule type" value="Genomic_DNA"/>
</dbReference>
<dbReference type="GO" id="GO:0034220">
    <property type="term" value="P:monoatomic ion transmembrane transport"/>
    <property type="evidence" value="ECO:0007669"/>
    <property type="project" value="UniProtKB-KW"/>
</dbReference>
<keyword evidence="3" id="KW-0407">Ion channel</keyword>
<proteinExistence type="predicted"/>
<evidence type="ECO:0000256" key="1">
    <source>
        <dbReference type="SAM" id="Phobius"/>
    </source>
</evidence>
<evidence type="ECO:0000313" key="3">
    <source>
        <dbReference type="EMBL" id="SEN87715.1"/>
    </source>
</evidence>
<keyword evidence="1" id="KW-0812">Transmembrane</keyword>
<dbReference type="OrthoDB" id="9813518at2"/>
<protein>
    <submittedName>
        <fullName evidence="3">Potassium channel LctB</fullName>
    </submittedName>
</protein>
<accession>A0A1H8K4G5</accession>
<evidence type="ECO:0000259" key="2">
    <source>
        <dbReference type="Pfam" id="PF07885"/>
    </source>
</evidence>
<feature type="domain" description="Potassium channel" evidence="2">
    <location>
        <begin position="85"/>
        <end position="133"/>
    </location>
</feature>
<dbReference type="Proteomes" id="UP000198553">
    <property type="component" value="Unassembled WGS sequence"/>
</dbReference>
<organism evidence="3 4">
    <name type="scientific">Mesobacillus persicus</name>
    <dbReference type="NCBI Taxonomy" id="930146"/>
    <lineage>
        <taxon>Bacteria</taxon>
        <taxon>Bacillati</taxon>
        <taxon>Bacillota</taxon>
        <taxon>Bacilli</taxon>
        <taxon>Bacillales</taxon>
        <taxon>Bacillaceae</taxon>
        <taxon>Mesobacillus</taxon>
    </lineage>
</organism>
<keyword evidence="3" id="KW-0813">Transport</keyword>
<dbReference type="Gene3D" id="1.10.287.70">
    <property type="match status" value="1"/>
</dbReference>
<reference evidence="4" key="1">
    <citation type="submission" date="2016-10" db="EMBL/GenBank/DDBJ databases">
        <authorList>
            <person name="Varghese N."/>
            <person name="Submissions S."/>
        </authorList>
    </citation>
    <scope>NUCLEOTIDE SEQUENCE [LARGE SCALE GENOMIC DNA]</scope>
    <source>
        <strain evidence="4">B48,IBRC-M 10115,DSM 25386,CECT 8001</strain>
    </source>
</reference>
<feature type="transmembrane region" description="Helical" evidence="1">
    <location>
        <begin position="114"/>
        <end position="136"/>
    </location>
</feature>
<dbReference type="InterPro" id="IPR013099">
    <property type="entry name" value="K_chnl_dom"/>
</dbReference>
<gene>
    <name evidence="3" type="ORF">SAMN05192533_12441</name>
</gene>
<dbReference type="SUPFAM" id="SSF81324">
    <property type="entry name" value="Voltage-gated potassium channels"/>
    <property type="match status" value="1"/>
</dbReference>
<feature type="transmembrane region" description="Helical" evidence="1">
    <location>
        <begin position="6"/>
        <end position="24"/>
    </location>
</feature>
<dbReference type="AlphaFoldDB" id="A0A1H8K4G5"/>
<feature type="transmembrane region" description="Helical" evidence="1">
    <location>
        <begin position="36"/>
        <end position="58"/>
    </location>
</feature>